<evidence type="ECO:0000256" key="1">
    <source>
        <dbReference type="SAM" id="Phobius"/>
    </source>
</evidence>
<gene>
    <name evidence="2" type="ORF">NWF35_09565</name>
</gene>
<evidence type="ECO:0000313" key="3">
    <source>
        <dbReference type="Proteomes" id="UP001174196"/>
    </source>
</evidence>
<accession>A0ABT8IMZ0</accession>
<sequence>MDGRIHGTYFLLFAGAGAIVIDQLPNSIWLYLVVTTLGVITGAWVYWMIHEGGNENEK</sequence>
<feature type="transmembrane region" description="Helical" evidence="1">
    <location>
        <begin position="28"/>
        <end position="49"/>
    </location>
</feature>
<comment type="caution">
    <text evidence="2">The sequence shown here is derived from an EMBL/GenBank/DDBJ whole genome shotgun (WGS) entry which is preliminary data.</text>
</comment>
<dbReference type="EMBL" id="JANRHH010000036">
    <property type="protein sequence ID" value="MDN4594150.1"/>
    <property type="molecule type" value="Genomic_DNA"/>
</dbReference>
<keyword evidence="1" id="KW-0472">Membrane</keyword>
<keyword evidence="1" id="KW-0812">Transmembrane</keyword>
<reference evidence="2" key="1">
    <citation type="submission" date="2022-08" db="EMBL/GenBank/DDBJ databases">
        <title>Polycladomyces zharkentsis sp. nov., a novel thermophilic CMC and starch-degrading bacterium isolated from a geothermal spring in Kazakhstan.</title>
        <authorList>
            <person name="Mashzhan A."/>
            <person name="Kistaubaeva A."/>
            <person name="Javier-Lopez R."/>
            <person name="Birkeland N.-K."/>
        </authorList>
    </citation>
    <scope>NUCLEOTIDE SEQUENCE</scope>
    <source>
        <strain evidence="2">KSR 13</strain>
    </source>
</reference>
<dbReference type="Proteomes" id="UP001174196">
    <property type="component" value="Unassembled WGS sequence"/>
</dbReference>
<keyword evidence="3" id="KW-1185">Reference proteome</keyword>
<dbReference type="RefSeq" id="WP_301238831.1">
    <property type="nucleotide sequence ID" value="NZ_JANRHH010000036.1"/>
</dbReference>
<name>A0ABT8IMZ0_9BACL</name>
<organism evidence="2 3">
    <name type="scientific">Polycladomyces subterraneus</name>
    <dbReference type="NCBI Taxonomy" id="1016997"/>
    <lineage>
        <taxon>Bacteria</taxon>
        <taxon>Bacillati</taxon>
        <taxon>Bacillota</taxon>
        <taxon>Bacilli</taxon>
        <taxon>Bacillales</taxon>
        <taxon>Thermoactinomycetaceae</taxon>
        <taxon>Polycladomyces</taxon>
    </lineage>
</organism>
<protein>
    <submittedName>
        <fullName evidence="2">Uncharacterized protein</fullName>
    </submittedName>
</protein>
<proteinExistence type="predicted"/>
<evidence type="ECO:0000313" key="2">
    <source>
        <dbReference type="EMBL" id="MDN4594150.1"/>
    </source>
</evidence>
<keyword evidence="1" id="KW-1133">Transmembrane helix</keyword>